<gene>
    <name evidence="13" type="ORF">LVJ94_32085</name>
</gene>
<dbReference type="PANTHER" id="PTHR44936">
    <property type="entry name" value="SENSOR PROTEIN CREC"/>
    <property type="match status" value="1"/>
</dbReference>
<dbReference type="Pfam" id="PF00672">
    <property type="entry name" value="HAMP"/>
    <property type="match status" value="1"/>
</dbReference>
<comment type="subcellular location">
    <subcellularLocation>
        <location evidence="2">Membrane</location>
    </subcellularLocation>
</comment>
<evidence type="ECO:0000313" key="13">
    <source>
        <dbReference type="EMBL" id="WXB01547.1"/>
    </source>
</evidence>
<dbReference type="Pfam" id="PF02518">
    <property type="entry name" value="HATPase_c"/>
    <property type="match status" value="1"/>
</dbReference>
<comment type="catalytic activity">
    <reaction evidence="1">
        <text>ATP + protein L-histidine = ADP + protein N-phospho-L-histidine.</text>
        <dbReference type="EC" id="2.7.13.3"/>
    </reaction>
</comment>
<dbReference type="PROSITE" id="PS50109">
    <property type="entry name" value="HIS_KIN"/>
    <property type="match status" value="1"/>
</dbReference>
<accession>A0ABZ2KSP7</accession>
<dbReference type="PRINTS" id="PR00344">
    <property type="entry name" value="BCTRLSENSOR"/>
</dbReference>
<evidence type="ECO:0000256" key="8">
    <source>
        <dbReference type="ARBA" id="ARBA00022840"/>
    </source>
</evidence>
<evidence type="ECO:0000313" key="14">
    <source>
        <dbReference type="Proteomes" id="UP001374803"/>
    </source>
</evidence>
<organism evidence="13 14">
    <name type="scientific">Pendulispora rubella</name>
    <dbReference type="NCBI Taxonomy" id="2741070"/>
    <lineage>
        <taxon>Bacteria</taxon>
        <taxon>Pseudomonadati</taxon>
        <taxon>Myxococcota</taxon>
        <taxon>Myxococcia</taxon>
        <taxon>Myxococcales</taxon>
        <taxon>Sorangiineae</taxon>
        <taxon>Pendulisporaceae</taxon>
        <taxon>Pendulispora</taxon>
    </lineage>
</organism>
<dbReference type="Gene3D" id="3.30.565.10">
    <property type="entry name" value="Histidine kinase-like ATPase, C-terminal domain"/>
    <property type="match status" value="1"/>
</dbReference>
<evidence type="ECO:0000256" key="4">
    <source>
        <dbReference type="ARBA" id="ARBA00022553"/>
    </source>
</evidence>
<evidence type="ECO:0000256" key="2">
    <source>
        <dbReference type="ARBA" id="ARBA00004370"/>
    </source>
</evidence>
<dbReference type="InterPro" id="IPR050980">
    <property type="entry name" value="2C_sensor_his_kinase"/>
</dbReference>
<keyword evidence="14" id="KW-1185">Reference proteome</keyword>
<feature type="domain" description="Histidine kinase" evidence="11">
    <location>
        <begin position="521"/>
        <end position="696"/>
    </location>
</feature>
<evidence type="ECO:0000256" key="1">
    <source>
        <dbReference type="ARBA" id="ARBA00000085"/>
    </source>
</evidence>
<evidence type="ECO:0000256" key="6">
    <source>
        <dbReference type="ARBA" id="ARBA00022741"/>
    </source>
</evidence>
<dbReference type="Gene3D" id="6.10.340.10">
    <property type="match status" value="1"/>
</dbReference>
<sequence length="702" mass="75960">MRVRLLLRHKILILVAGSIIALTVGTMLATWRTLDRTASQVEDEGKVILSRLTEQFLESVVRQNVQTLDEHLSQVKSTAGYAGSFLSDHIDRSSMDAPFVEGFLLTLQRGVGRGISIYVISNSGDIWFRLDRDDRIDKMRAVAVVSEQLGAVSLFDQRAGETVWGPVHASPLSSNYDLAVDAMSPIYKGGKPWGFVGVSVSLTYLIAQFNQHPPVPSSYSFLMDGEQHLLAAPPHGRVDLASPAEYKPRGIIALNQTGDPELNAALQHMALGGSSVRSVTVKGDRKYLAYYPLDSIDWRMGSVVSVSMVTGASGQLASAVEGASARALFRTLMTTALLLAVALAVGALLTGRLVKPLREMTLATERIVGGHFDQRVSVTSTDEIGALGTVFNSMATHIKELVETLEERVEERTSELREAQRRLIDAAHKAGMAEVATSVLHNVGNVLTSVTVAAATVSEQVKTSRLAALSKLSELLRSHSGDLATFFTQDERGKLVPAYIEKLAAQFAVEQGSIQSGLGTLDKNIDHIRHIIAMQQNYARGTKLAEAVSLVELIDDAVRINSAGLERHEVRLVREFADVRKVTVERHKVLQILVNLVSNAKYALSESTVFPKLVTIRLDQPDGASVRIVVADNGVGISEENMSRIFQYGFTTRTSGHGFGLHSSAIAAQEMGGSLAVHSDGPDKGATFTLEVPAAPPDSQRD</sequence>
<keyword evidence="7" id="KW-0418">Kinase</keyword>
<keyword evidence="4" id="KW-0597">Phosphoprotein</keyword>
<dbReference type="PANTHER" id="PTHR44936:SF10">
    <property type="entry name" value="SENSOR PROTEIN RSTB"/>
    <property type="match status" value="1"/>
</dbReference>
<name>A0ABZ2KSP7_9BACT</name>
<dbReference type="Proteomes" id="UP001374803">
    <property type="component" value="Chromosome"/>
</dbReference>
<dbReference type="Gene3D" id="3.30.450.20">
    <property type="entry name" value="PAS domain"/>
    <property type="match status" value="1"/>
</dbReference>
<dbReference type="PROSITE" id="PS50885">
    <property type="entry name" value="HAMP"/>
    <property type="match status" value="1"/>
</dbReference>
<evidence type="ECO:0000256" key="7">
    <source>
        <dbReference type="ARBA" id="ARBA00022777"/>
    </source>
</evidence>
<dbReference type="GO" id="GO:0005524">
    <property type="term" value="F:ATP binding"/>
    <property type="evidence" value="ECO:0007669"/>
    <property type="project" value="UniProtKB-KW"/>
</dbReference>
<dbReference type="InterPro" id="IPR003660">
    <property type="entry name" value="HAMP_dom"/>
</dbReference>
<keyword evidence="10" id="KW-0812">Transmembrane</keyword>
<evidence type="ECO:0000256" key="9">
    <source>
        <dbReference type="SAM" id="MobiDB-lite"/>
    </source>
</evidence>
<proteinExistence type="predicted"/>
<feature type="transmembrane region" description="Helical" evidence="10">
    <location>
        <begin position="12"/>
        <end position="31"/>
    </location>
</feature>
<evidence type="ECO:0000259" key="12">
    <source>
        <dbReference type="PROSITE" id="PS50885"/>
    </source>
</evidence>
<keyword evidence="6" id="KW-0547">Nucleotide-binding</keyword>
<keyword evidence="8 13" id="KW-0067">ATP-binding</keyword>
<dbReference type="SMART" id="SM00387">
    <property type="entry name" value="HATPase_c"/>
    <property type="match status" value="1"/>
</dbReference>
<feature type="domain" description="HAMP" evidence="12">
    <location>
        <begin position="351"/>
        <end position="403"/>
    </location>
</feature>
<dbReference type="RefSeq" id="WP_394831162.1">
    <property type="nucleotide sequence ID" value="NZ_CP089929.1"/>
</dbReference>
<evidence type="ECO:0000256" key="5">
    <source>
        <dbReference type="ARBA" id="ARBA00022679"/>
    </source>
</evidence>
<dbReference type="InterPro" id="IPR004358">
    <property type="entry name" value="Sig_transdc_His_kin-like_C"/>
</dbReference>
<keyword evidence="5" id="KW-0808">Transferase</keyword>
<keyword evidence="10" id="KW-0472">Membrane</keyword>
<feature type="region of interest" description="Disordered" evidence="9">
    <location>
        <begin position="676"/>
        <end position="702"/>
    </location>
</feature>
<evidence type="ECO:0000256" key="3">
    <source>
        <dbReference type="ARBA" id="ARBA00012438"/>
    </source>
</evidence>
<evidence type="ECO:0000259" key="11">
    <source>
        <dbReference type="PROSITE" id="PS50109"/>
    </source>
</evidence>
<evidence type="ECO:0000256" key="10">
    <source>
        <dbReference type="SAM" id="Phobius"/>
    </source>
</evidence>
<dbReference type="SMART" id="SM00304">
    <property type="entry name" value="HAMP"/>
    <property type="match status" value="1"/>
</dbReference>
<dbReference type="InterPro" id="IPR036890">
    <property type="entry name" value="HATPase_C_sf"/>
</dbReference>
<reference evidence="13" key="1">
    <citation type="submission" date="2021-12" db="EMBL/GenBank/DDBJ databases">
        <title>Discovery of the Pendulisporaceae a myxobacterial family with distinct sporulation behavior and unique specialized metabolism.</title>
        <authorList>
            <person name="Garcia R."/>
            <person name="Popoff A."/>
            <person name="Bader C.D."/>
            <person name="Loehr J."/>
            <person name="Walesch S."/>
            <person name="Walt C."/>
            <person name="Boldt J."/>
            <person name="Bunk B."/>
            <person name="Haeckl F.J.F.P.J."/>
            <person name="Gunesch A.P."/>
            <person name="Birkelbach J."/>
            <person name="Nuebel U."/>
            <person name="Pietschmann T."/>
            <person name="Bach T."/>
            <person name="Mueller R."/>
        </authorList>
    </citation>
    <scope>NUCLEOTIDE SEQUENCE</scope>
    <source>
        <strain evidence="13">MSr11367</strain>
    </source>
</reference>
<dbReference type="InterPro" id="IPR003594">
    <property type="entry name" value="HATPase_dom"/>
</dbReference>
<dbReference type="EC" id="2.7.13.3" evidence="3"/>
<keyword evidence="10" id="KW-1133">Transmembrane helix</keyword>
<dbReference type="CDD" id="cd06225">
    <property type="entry name" value="HAMP"/>
    <property type="match status" value="1"/>
</dbReference>
<dbReference type="SUPFAM" id="SSF158472">
    <property type="entry name" value="HAMP domain-like"/>
    <property type="match status" value="1"/>
</dbReference>
<dbReference type="SUPFAM" id="SSF55874">
    <property type="entry name" value="ATPase domain of HSP90 chaperone/DNA topoisomerase II/histidine kinase"/>
    <property type="match status" value="1"/>
</dbReference>
<dbReference type="InterPro" id="IPR005467">
    <property type="entry name" value="His_kinase_dom"/>
</dbReference>
<protein>
    <recommendedName>
        <fullName evidence="3">histidine kinase</fullName>
        <ecNumber evidence="3">2.7.13.3</ecNumber>
    </recommendedName>
</protein>
<dbReference type="EMBL" id="CP089983">
    <property type="protein sequence ID" value="WXB01547.1"/>
    <property type="molecule type" value="Genomic_DNA"/>
</dbReference>